<dbReference type="GO" id="GO:0008270">
    <property type="term" value="F:zinc ion binding"/>
    <property type="evidence" value="ECO:0007669"/>
    <property type="project" value="InterPro"/>
</dbReference>
<sequence>MPPQRTRTNASIACINCRYRHEKCERPPGEDTCINCREHNRFCVYTQGNKREPKPHRQNPGFTNLLPFSNINLNETTQSQHWEQLIHSIGNPHAVSRAAYMQYQLTPNIENYSCLTPRAYTQYQEQLSPSIWSSLCPVSGTTKFQNIYINQSPLSYFPYLIYDEPTLSNVPNVTLKSNSFSTSYEDTELCQSSSTSFLSYSLVNGEPILNIDPTTY</sequence>
<dbReference type="SMART" id="SM00066">
    <property type="entry name" value="GAL4"/>
    <property type="match status" value="1"/>
</dbReference>
<dbReference type="EMBL" id="CAJVPY010007511">
    <property type="protein sequence ID" value="CAG8681598.1"/>
    <property type="molecule type" value="Genomic_DNA"/>
</dbReference>
<evidence type="ECO:0000259" key="1">
    <source>
        <dbReference type="PROSITE" id="PS50048"/>
    </source>
</evidence>
<keyword evidence="3" id="KW-1185">Reference proteome</keyword>
<evidence type="ECO:0000313" key="3">
    <source>
        <dbReference type="Proteomes" id="UP000789405"/>
    </source>
</evidence>
<feature type="domain" description="Zn(2)-C6 fungal-type" evidence="1">
    <location>
        <begin position="13"/>
        <end position="45"/>
    </location>
</feature>
<organism evidence="2 3">
    <name type="scientific">Dentiscutata erythropus</name>
    <dbReference type="NCBI Taxonomy" id="1348616"/>
    <lineage>
        <taxon>Eukaryota</taxon>
        <taxon>Fungi</taxon>
        <taxon>Fungi incertae sedis</taxon>
        <taxon>Mucoromycota</taxon>
        <taxon>Glomeromycotina</taxon>
        <taxon>Glomeromycetes</taxon>
        <taxon>Diversisporales</taxon>
        <taxon>Gigasporaceae</taxon>
        <taxon>Dentiscutata</taxon>
    </lineage>
</organism>
<dbReference type="OrthoDB" id="2425613at2759"/>
<comment type="caution">
    <text evidence="2">The sequence shown here is derived from an EMBL/GenBank/DDBJ whole genome shotgun (WGS) entry which is preliminary data.</text>
</comment>
<reference evidence="2" key="1">
    <citation type="submission" date="2021-06" db="EMBL/GenBank/DDBJ databases">
        <authorList>
            <person name="Kallberg Y."/>
            <person name="Tangrot J."/>
            <person name="Rosling A."/>
        </authorList>
    </citation>
    <scope>NUCLEOTIDE SEQUENCE</scope>
    <source>
        <strain evidence="2">MA453B</strain>
    </source>
</reference>
<dbReference type="SUPFAM" id="SSF57701">
    <property type="entry name" value="Zn2/Cys6 DNA-binding domain"/>
    <property type="match status" value="1"/>
</dbReference>
<dbReference type="CDD" id="cd00067">
    <property type="entry name" value="GAL4"/>
    <property type="match status" value="1"/>
</dbReference>
<accession>A0A9N9HKD3</accession>
<evidence type="ECO:0000313" key="2">
    <source>
        <dbReference type="EMBL" id="CAG8681598.1"/>
    </source>
</evidence>
<proteinExistence type="predicted"/>
<protein>
    <submittedName>
        <fullName evidence="2">9841_t:CDS:1</fullName>
    </submittedName>
</protein>
<name>A0A9N9HKD3_9GLOM</name>
<dbReference type="Proteomes" id="UP000789405">
    <property type="component" value="Unassembled WGS sequence"/>
</dbReference>
<dbReference type="GO" id="GO:0000981">
    <property type="term" value="F:DNA-binding transcription factor activity, RNA polymerase II-specific"/>
    <property type="evidence" value="ECO:0007669"/>
    <property type="project" value="InterPro"/>
</dbReference>
<gene>
    <name evidence="2" type="ORF">DERYTH_LOCUS11838</name>
</gene>
<dbReference type="InterPro" id="IPR036864">
    <property type="entry name" value="Zn2-C6_fun-type_DNA-bd_sf"/>
</dbReference>
<dbReference type="Gene3D" id="4.10.240.10">
    <property type="entry name" value="Zn(2)-C6 fungal-type DNA-binding domain"/>
    <property type="match status" value="1"/>
</dbReference>
<dbReference type="PROSITE" id="PS50048">
    <property type="entry name" value="ZN2_CY6_FUNGAL_2"/>
    <property type="match status" value="1"/>
</dbReference>
<dbReference type="InterPro" id="IPR001138">
    <property type="entry name" value="Zn2Cys6_DnaBD"/>
</dbReference>
<dbReference type="AlphaFoldDB" id="A0A9N9HKD3"/>
<dbReference type="PROSITE" id="PS00463">
    <property type="entry name" value="ZN2_CY6_FUNGAL_1"/>
    <property type="match status" value="1"/>
</dbReference>
<dbReference type="Pfam" id="PF00172">
    <property type="entry name" value="Zn_clus"/>
    <property type="match status" value="1"/>
</dbReference>